<evidence type="ECO:0000256" key="15">
    <source>
        <dbReference type="SAM" id="SignalP"/>
    </source>
</evidence>
<dbReference type="GO" id="GO:0005581">
    <property type="term" value="C:collagen trimer"/>
    <property type="evidence" value="ECO:0007669"/>
    <property type="project" value="UniProtKB-KW"/>
</dbReference>
<comment type="subunit">
    <text evidence="12">Oligomeric complex of 6 set of homotrimers.</text>
</comment>
<dbReference type="Proteomes" id="UP001190640">
    <property type="component" value="Chromosome 6"/>
</dbReference>
<dbReference type="KEGG" id="emc:129332449"/>
<feature type="compositionally biased region" description="Low complexity" evidence="14">
    <location>
        <begin position="36"/>
        <end position="50"/>
    </location>
</feature>
<feature type="signal peptide" evidence="15">
    <location>
        <begin position="1"/>
        <end position="22"/>
    </location>
</feature>
<dbReference type="SMART" id="SM00034">
    <property type="entry name" value="CLECT"/>
    <property type="match status" value="1"/>
</dbReference>
<dbReference type="SUPFAM" id="SSF56436">
    <property type="entry name" value="C-type lectin-like"/>
    <property type="match status" value="1"/>
</dbReference>
<feature type="region of interest" description="Disordered" evidence="14">
    <location>
        <begin position="27"/>
        <end position="66"/>
    </location>
</feature>
<keyword evidence="4" id="KW-0305">Gaseous exchange</keyword>
<dbReference type="InterPro" id="IPR016187">
    <property type="entry name" value="CTDL_fold"/>
</dbReference>
<dbReference type="GO" id="GO:0005615">
    <property type="term" value="C:extracellular space"/>
    <property type="evidence" value="ECO:0007669"/>
    <property type="project" value="TreeGrafter"/>
</dbReference>
<evidence type="ECO:0000313" key="17">
    <source>
        <dbReference type="Proteomes" id="UP001190640"/>
    </source>
</evidence>
<feature type="chain" id="PRO_5041675436" description="Pulmonary surfactant-associated protein A" evidence="15">
    <location>
        <begin position="23"/>
        <end position="211"/>
    </location>
</feature>
<dbReference type="PROSITE" id="PS50041">
    <property type="entry name" value="C_TYPE_LECTIN_2"/>
    <property type="match status" value="1"/>
</dbReference>
<evidence type="ECO:0000256" key="10">
    <source>
        <dbReference type="ARBA" id="ARBA00037480"/>
    </source>
</evidence>
<sequence length="211" mass="22870">MVSSQFVLLVVTAAVFLTTSHAEKKCVGATGPQGPPGRNGLPGLPGPRGEQGQKGDPGQAGQSAYQDPELQSKFKEFEHRISRLERAMALNGMIVIVGDKLFATTEKPDDFDNTVRICKAAHGSVATPANGKENDAVMSFVTKFNMYTYLGITEGPIPGEFQFLNGAPLNYTNWYMGEPKGKGAEKCVEMYLDGTWNDKICSKSRLTVCEL</sequence>
<dbReference type="GO" id="GO:0007585">
    <property type="term" value="P:respiratory gaseous exchange by respiratory system"/>
    <property type="evidence" value="ECO:0007669"/>
    <property type="project" value="UniProtKB-KW"/>
</dbReference>
<keyword evidence="8" id="KW-0176">Collagen</keyword>
<dbReference type="PANTHER" id="PTHR24024">
    <property type="entry name" value="PULMONARY SURFACTANT-ASSOCIATED PROTEIN A"/>
    <property type="match status" value="1"/>
</dbReference>
<dbReference type="PANTHER" id="PTHR24024:SF13">
    <property type="entry name" value="PULMONARY SURFACTANT-ASSOCIATED PROTEIN A1"/>
    <property type="match status" value="1"/>
</dbReference>
<evidence type="ECO:0000256" key="13">
    <source>
        <dbReference type="ARBA" id="ARBA00041095"/>
    </source>
</evidence>
<dbReference type="InterPro" id="IPR001304">
    <property type="entry name" value="C-type_lectin-like"/>
</dbReference>
<evidence type="ECO:0000256" key="14">
    <source>
        <dbReference type="SAM" id="MobiDB-lite"/>
    </source>
</evidence>
<keyword evidence="3" id="KW-0964">Secreted</keyword>
<dbReference type="Gene3D" id="3.10.100.10">
    <property type="entry name" value="Mannose-Binding Protein A, subunit A"/>
    <property type="match status" value="1"/>
</dbReference>
<keyword evidence="17" id="KW-1185">Reference proteome</keyword>
<evidence type="ECO:0000259" key="16">
    <source>
        <dbReference type="PROSITE" id="PS50041"/>
    </source>
</evidence>
<evidence type="ECO:0000256" key="11">
    <source>
        <dbReference type="ARBA" id="ARBA00038230"/>
    </source>
</evidence>
<keyword evidence="2" id="KW-0767">Surface film</keyword>
<dbReference type="GO" id="GO:0030246">
    <property type="term" value="F:carbohydrate binding"/>
    <property type="evidence" value="ECO:0007669"/>
    <property type="project" value="UniProtKB-KW"/>
</dbReference>
<dbReference type="GO" id="GO:0005771">
    <property type="term" value="C:multivesicular body"/>
    <property type="evidence" value="ECO:0007669"/>
    <property type="project" value="TreeGrafter"/>
</dbReference>
<evidence type="ECO:0000313" key="18">
    <source>
        <dbReference type="RefSeq" id="XP_054839561.1"/>
    </source>
</evidence>
<keyword evidence="9" id="KW-0325">Glycoprotein</keyword>
<comment type="similarity">
    <text evidence="11">Belongs to the SFTPA family.</text>
</comment>
<evidence type="ECO:0000256" key="1">
    <source>
        <dbReference type="ARBA" id="ARBA00004364"/>
    </source>
</evidence>
<dbReference type="RefSeq" id="XP_054839561.1">
    <property type="nucleotide sequence ID" value="XM_054983586.1"/>
</dbReference>
<keyword evidence="15" id="KW-0732">Signal</keyword>
<dbReference type="InterPro" id="IPR051077">
    <property type="entry name" value="Ca-dependent_lectin"/>
</dbReference>
<dbReference type="InterPro" id="IPR016186">
    <property type="entry name" value="C-type_lectin-like/link_sf"/>
</dbReference>
<dbReference type="AlphaFoldDB" id="A0AA97JM18"/>
<evidence type="ECO:0000256" key="3">
    <source>
        <dbReference type="ARBA" id="ARBA00022525"/>
    </source>
</evidence>
<dbReference type="GO" id="GO:0046872">
    <property type="term" value="F:metal ion binding"/>
    <property type="evidence" value="ECO:0007669"/>
    <property type="project" value="UniProtKB-KW"/>
</dbReference>
<keyword evidence="7" id="KW-0106">Calcium</keyword>
<evidence type="ECO:0000256" key="12">
    <source>
        <dbReference type="ARBA" id="ARBA00038763"/>
    </source>
</evidence>
<evidence type="ECO:0000256" key="2">
    <source>
        <dbReference type="ARBA" id="ARBA00022439"/>
    </source>
</evidence>
<evidence type="ECO:0000256" key="7">
    <source>
        <dbReference type="ARBA" id="ARBA00022837"/>
    </source>
</evidence>
<dbReference type="GeneID" id="129332449"/>
<comment type="subcellular location">
    <subcellularLocation>
        <location evidence="1">Secreted</location>
        <location evidence="1">Extracellular space</location>
        <location evidence="1">Surface film</location>
    </subcellularLocation>
</comment>
<evidence type="ECO:0000256" key="9">
    <source>
        <dbReference type="ARBA" id="ARBA00023180"/>
    </source>
</evidence>
<reference evidence="18" key="1">
    <citation type="submission" date="2025-08" db="UniProtKB">
        <authorList>
            <consortium name="RefSeq"/>
        </authorList>
    </citation>
    <scope>IDENTIFICATION</scope>
    <source>
        <tissue evidence="18">Blood</tissue>
    </source>
</reference>
<dbReference type="Pfam" id="PF01391">
    <property type="entry name" value="Collagen"/>
    <property type="match status" value="1"/>
</dbReference>
<evidence type="ECO:0000256" key="8">
    <source>
        <dbReference type="ARBA" id="ARBA00023119"/>
    </source>
</evidence>
<evidence type="ECO:0000256" key="4">
    <source>
        <dbReference type="ARBA" id="ARBA00022713"/>
    </source>
</evidence>
<feature type="domain" description="C-type lectin" evidence="16">
    <location>
        <begin position="97"/>
        <end position="210"/>
    </location>
</feature>
<evidence type="ECO:0000256" key="5">
    <source>
        <dbReference type="ARBA" id="ARBA00022723"/>
    </source>
</evidence>
<proteinExistence type="inferred from homology"/>
<protein>
    <recommendedName>
        <fullName evidence="13">Pulmonary surfactant-associated protein A</fullName>
    </recommendedName>
</protein>
<comment type="function">
    <text evidence="10">In presence of calcium ions, it binds to surfactant phospholipids and contributes to lower the surface tension at the air-liquid interface in the alveoli of the mammalian lung and is essential for normal respiration. Enhances the expression of MYO18A/SP-R210 on alveolar macrophages.</text>
</comment>
<accession>A0AA97JM18</accession>
<keyword evidence="5" id="KW-0479">Metal-binding</keyword>
<dbReference type="InterPro" id="IPR008160">
    <property type="entry name" value="Collagen"/>
</dbReference>
<evidence type="ECO:0000256" key="6">
    <source>
        <dbReference type="ARBA" id="ARBA00022734"/>
    </source>
</evidence>
<name>A0AA97JM18_EUBMA</name>
<keyword evidence="6" id="KW-0430">Lectin</keyword>
<gene>
    <name evidence="18" type="primary">LOC129332449</name>
</gene>
<dbReference type="Pfam" id="PF00059">
    <property type="entry name" value="Lectin_C"/>
    <property type="match status" value="1"/>
</dbReference>
<organism evidence="17 18">
    <name type="scientific">Eublepharis macularius</name>
    <name type="common">Leopard gecko</name>
    <name type="synonym">Cyrtodactylus macularius</name>
    <dbReference type="NCBI Taxonomy" id="481883"/>
    <lineage>
        <taxon>Eukaryota</taxon>
        <taxon>Metazoa</taxon>
        <taxon>Chordata</taxon>
        <taxon>Craniata</taxon>
        <taxon>Vertebrata</taxon>
        <taxon>Euteleostomi</taxon>
        <taxon>Lepidosauria</taxon>
        <taxon>Squamata</taxon>
        <taxon>Bifurcata</taxon>
        <taxon>Gekkota</taxon>
        <taxon>Eublepharidae</taxon>
        <taxon>Eublepharinae</taxon>
        <taxon>Eublepharis</taxon>
    </lineage>
</organism>